<protein>
    <recommendedName>
        <fullName evidence="3">MinD-like ATPase involved in chromosome partitioning or flagellar assembly</fullName>
    </recommendedName>
</protein>
<dbReference type="Proteomes" id="UP001056535">
    <property type="component" value="Chromosome"/>
</dbReference>
<accession>A0ABY4YM46</accession>
<evidence type="ECO:0000313" key="1">
    <source>
        <dbReference type="EMBL" id="USQ77791.1"/>
    </source>
</evidence>
<proteinExistence type="predicted"/>
<evidence type="ECO:0000313" key="2">
    <source>
        <dbReference type="Proteomes" id="UP001056535"/>
    </source>
</evidence>
<organism evidence="1 2">
    <name type="scientific">Ornithinimicrobium cryptoxanthini</name>
    <dbReference type="NCBI Taxonomy" id="2934161"/>
    <lineage>
        <taxon>Bacteria</taxon>
        <taxon>Bacillati</taxon>
        <taxon>Actinomycetota</taxon>
        <taxon>Actinomycetes</taxon>
        <taxon>Micrococcales</taxon>
        <taxon>Ornithinimicrobiaceae</taxon>
        <taxon>Ornithinimicrobium</taxon>
    </lineage>
</organism>
<evidence type="ECO:0008006" key="3">
    <source>
        <dbReference type="Google" id="ProtNLM"/>
    </source>
</evidence>
<gene>
    <name evidence="1" type="ORF">NF557_07825</name>
</gene>
<dbReference type="EMBL" id="CP099490">
    <property type="protein sequence ID" value="USQ77791.1"/>
    <property type="molecule type" value="Genomic_DNA"/>
</dbReference>
<keyword evidence="2" id="KW-1185">Reference proteome</keyword>
<reference evidence="1" key="1">
    <citation type="submission" date="2022-06" db="EMBL/GenBank/DDBJ databases">
        <title>Ornithinimicrobium JY.X270.</title>
        <authorList>
            <person name="Huang Y."/>
        </authorList>
    </citation>
    <scope>NUCLEOTIDE SEQUENCE</scope>
    <source>
        <strain evidence="1">JY.X270</strain>
    </source>
</reference>
<sequence length="286" mass="30166">MSVVSVDELQRAWRAVQDGQFRPGAPDHRPTRARARARASKGDTCPNWLPTAGVLPVLGCHGSAGATTLAVAVATVLARPVRVVEASSAGASGLAGFATAEMGGTGTGWLRGRRDDLVLDRLEDGYASLRDLPLPDPDPTEGSPSLNILDVGWAVETLAMSPGWVRSTVLGARDLLLVTTATVPGLRRLEGALHELDTSSVRLVVAVQGPKRRRWPREVTHCVRSRTATVLDEALVEIAHDPAMAIRGLDTSPLPGALLSAAATITQLLALGSSPDHHKKGNTHVR</sequence>
<name>A0ABY4YM46_9MICO</name>
<dbReference type="RefSeq" id="WP_252623437.1">
    <property type="nucleotide sequence ID" value="NZ_CP099490.1"/>
</dbReference>